<organism evidence="2 3">
    <name type="scientific">Nocardiopsis rhodophaea</name>
    <dbReference type="NCBI Taxonomy" id="280238"/>
    <lineage>
        <taxon>Bacteria</taxon>
        <taxon>Bacillati</taxon>
        <taxon>Actinomycetota</taxon>
        <taxon>Actinomycetes</taxon>
        <taxon>Streptosporangiales</taxon>
        <taxon>Nocardiopsidaceae</taxon>
        <taxon>Nocardiopsis</taxon>
    </lineage>
</organism>
<dbReference type="EMBL" id="BAAAPC010000019">
    <property type="protein sequence ID" value="GAA2009016.1"/>
    <property type="molecule type" value="Genomic_DNA"/>
</dbReference>
<evidence type="ECO:0000256" key="1">
    <source>
        <dbReference type="SAM" id="Phobius"/>
    </source>
</evidence>
<dbReference type="SUPFAM" id="SSF53474">
    <property type="entry name" value="alpha/beta-Hydrolases"/>
    <property type="match status" value="1"/>
</dbReference>
<accession>A0ABN2TH33</accession>
<reference evidence="2 3" key="1">
    <citation type="journal article" date="2019" name="Int. J. Syst. Evol. Microbiol.">
        <title>The Global Catalogue of Microorganisms (GCM) 10K type strain sequencing project: providing services to taxonomists for standard genome sequencing and annotation.</title>
        <authorList>
            <consortium name="The Broad Institute Genomics Platform"/>
            <consortium name="The Broad Institute Genome Sequencing Center for Infectious Disease"/>
            <person name="Wu L."/>
            <person name="Ma J."/>
        </authorList>
    </citation>
    <scope>NUCLEOTIDE SEQUENCE [LARGE SCALE GENOMIC DNA]</scope>
    <source>
        <strain evidence="2 3">JCM 15313</strain>
    </source>
</reference>
<proteinExistence type="predicted"/>
<sequence>MALGGIGAGLTSTVFLVFLALLAVAAIVLTVWLWPRLAGRSVRAVLGRIGLVLLVHVSVLAALAGAVNKEVQAYPTWADLLGGGAQQRIVGDSTVPGAAKVAKLQVTGRSAPKVPGGADPAAVGQLEQVTFTGPVSGLRGTGTVYLPPEYFAKESAKRNFPVVVVVAGKEHVPQRLMSDLAPAAAQLAASRANRVNPAIWAVLADSDDTARACVDAPKGPLGLTFVGQDLPWVLRDTYRTATDRNEWAIAGVADGANCALRAAMTDSDVYGAAIMLGGTAGAPDGENLYGGSAKVRSLNNPLSRLKHIPPPPIRVLVGSTRQDGTADELNKAAAPPMTVATLPGTAGTTAASWKPRMGDIARWLFPTDKQASADREGS</sequence>
<dbReference type="InterPro" id="IPR050583">
    <property type="entry name" value="Mycobacterial_A85_antigen"/>
</dbReference>
<keyword evidence="2" id="KW-0378">Hydrolase</keyword>
<dbReference type="InterPro" id="IPR000801">
    <property type="entry name" value="Esterase-like"/>
</dbReference>
<keyword evidence="3" id="KW-1185">Reference proteome</keyword>
<comment type="caution">
    <text evidence="2">The sequence shown here is derived from an EMBL/GenBank/DDBJ whole genome shotgun (WGS) entry which is preliminary data.</text>
</comment>
<keyword evidence="1" id="KW-1133">Transmembrane helix</keyword>
<feature type="transmembrane region" description="Helical" evidence="1">
    <location>
        <begin position="6"/>
        <end position="33"/>
    </location>
</feature>
<feature type="transmembrane region" description="Helical" evidence="1">
    <location>
        <begin position="45"/>
        <end position="67"/>
    </location>
</feature>
<protein>
    <submittedName>
        <fullName evidence="2">Alpha/beta hydrolase-fold protein</fullName>
    </submittedName>
</protein>
<dbReference type="InterPro" id="IPR029058">
    <property type="entry name" value="AB_hydrolase_fold"/>
</dbReference>
<gene>
    <name evidence="2" type="ORF">GCM10009799_41030</name>
</gene>
<dbReference type="PANTHER" id="PTHR48098">
    <property type="entry name" value="ENTEROCHELIN ESTERASE-RELATED"/>
    <property type="match status" value="1"/>
</dbReference>
<name>A0ABN2TH33_9ACTN</name>
<keyword evidence="1" id="KW-0472">Membrane</keyword>
<dbReference type="Gene3D" id="3.40.50.1820">
    <property type="entry name" value="alpha/beta hydrolase"/>
    <property type="match status" value="1"/>
</dbReference>
<keyword evidence="1" id="KW-0812">Transmembrane</keyword>
<dbReference type="GO" id="GO:0016787">
    <property type="term" value="F:hydrolase activity"/>
    <property type="evidence" value="ECO:0007669"/>
    <property type="project" value="UniProtKB-KW"/>
</dbReference>
<evidence type="ECO:0000313" key="2">
    <source>
        <dbReference type="EMBL" id="GAA2009016.1"/>
    </source>
</evidence>
<dbReference type="Proteomes" id="UP001501585">
    <property type="component" value="Unassembled WGS sequence"/>
</dbReference>
<dbReference type="Pfam" id="PF00756">
    <property type="entry name" value="Esterase"/>
    <property type="match status" value="1"/>
</dbReference>
<evidence type="ECO:0000313" key="3">
    <source>
        <dbReference type="Proteomes" id="UP001501585"/>
    </source>
</evidence>